<reference evidence="1 2" key="1">
    <citation type="journal article" date="2016" name="Nat. Commun.">
        <title>Thousands of microbial genomes shed light on interconnected biogeochemical processes in an aquifer system.</title>
        <authorList>
            <person name="Anantharaman K."/>
            <person name="Brown C.T."/>
            <person name="Hug L.A."/>
            <person name="Sharon I."/>
            <person name="Castelle C.J."/>
            <person name="Probst A.J."/>
            <person name="Thomas B.C."/>
            <person name="Singh A."/>
            <person name="Wilkins M.J."/>
            <person name="Karaoz U."/>
            <person name="Brodie E.L."/>
            <person name="Williams K.H."/>
            <person name="Hubbard S.S."/>
            <person name="Banfield J.F."/>
        </authorList>
    </citation>
    <scope>NUCLEOTIDE SEQUENCE [LARGE SCALE GENOMIC DNA]</scope>
</reference>
<evidence type="ECO:0000313" key="1">
    <source>
        <dbReference type="EMBL" id="OGZ08590.1"/>
    </source>
</evidence>
<comment type="caution">
    <text evidence="1">The sequence shown here is derived from an EMBL/GenBank/DDBJ whole genome shotgun (WGS) entry which is preliminary data.</text>
</comment>
<gene>
    <name evidence="1" type="ORF">A3D65_05060</name>
</gene>
<name>A0A1G2D6K2_9BACT</name>
<dbReference type="AlphaFoldDB" id="A0A1G2D6K2"/>
<dbReference type="Proteomes" id="UP000177996">
    <property type="component" value="Unassembled WGS sequence"/>
</dbReference>
<accession>A0A1G2D6K2</accession>
<protein>
    <submittedName>
        <fullName evidence="1">Uncharacterized protein</fullName>
    </submittedName>
</protein>
<evidence type="ECO:0000313" key="2">
    <source>
        <dbReference type="Proteomes" id="UP000177996"/>
    </source>
</evidence>
<proteinExistence type="predicted"/>
<dbReference type="EMBL" id="MHLL01000032">
    <property type="protein sequence ID" value="OGZ08590.1"/>
    <property type="molecule type" value="Genomic_DNA"/>
</dbReference>
<sequence length="81" mass="8986">MVMTVLEERGLARQNFVAVSRERVVQRVMAVRKLALVVAQIKFGRVYPPKLLRKFVLVKAALEKPLPEAAVAKAASSPKSE</sequence>
<organism evidence="1 2">
    <name type="scientific">Candidatus Lloydbacteria bacterium RIFCSPHIGHO2_02_FULL_50_13</name>
    <dbReference type="NCBI Taxonomy" id="1798661"/>
    <lineage>
        <taxon>Bacteria</taxon>
        <taxon>Candidatus Lloydiibacteriota</taxon>
    </lineage>
</organism>